<evidence type="ECO:0000313" key="3">
    <source>
        <dbReference type="EMBL" id="EMF14544.1"/>
    </source>
</evidence>
<feature type="region of interest" description="Disordered" evidence="1">
    <location>
        <begin position="731"/>
        <end position="778"/>
    </location>
</feature>
<evidence type="ECO:0000313" key="4">
    <source>
        <dbReference type="Proteomes" id="UP000016931"/>
    </source>
</evidence>
<name>M3D9J6_SPHMS</name>
<gene>
    <name evidence="3" type="ORF">SEPMUDRAFT_148226</name>
</gene>
<feature type="compositionally biased region" description="Basic and acidic residues" evidence="1">
    <location>
        <begin position="337"/>
        <end position="349"/>
    </location>
</feature>
<feature type="region of interest" description="Disordered" evidence="1">
    <location>
        <begin position="334"/>
        <end position="360"/>
    </location>
</feature>
<feature type="region of interest" description="Disordered" evidence="1">
    <location>
        <begin position="240"/>
        <end position="294"/>
    </location>
</feature>
<evidence type="ECO:0000256" key="1">
    <source>
        <dbReference type="SAM" id="MobiDB-lite"/>
    </source>
</evidence>
<dbReference type="PANTHER" id="PTHR43830:SF3">
    <property type="entry name" value="PROTEIN PSP1"/>
    <property type="match status" value="1"/>
</dbReference>
<dbReference type="Proteomes" id="UP000016931">
    <property type="component" value="Unassembled WGS sequence"/>
</dbReference>
<feature type="compositionally biased region" description="Polar residues" evidence="1">
    <location>
        <begin position="744"/>
        <end position="760"/>
    </location>
</feature>
<dbReference type="OrthoDB" id="243127at2759"/>
<dbReference type="Pfam" id="PF04468">
    <property type="entry name" value="PSP1"/>
    <property type="match status" value="1"/>
</dbReference>
<dbReference type="PROSITE" id="PS51411">
    <property type="entry name" value="PSP1_C"/>
    <property type="match status" value="1"/>
</dbReference>
<dbReference type="RefSeq" id="XP_016762665.1">
    <property type="nucleotide sequence ID" value="XM_016904786.1"/>
</dbReference>
<accession>M3D9J6</accession>
<dbReference type="InterPro" id="IPR007557">
    <property type="entry name" value="PSP1_C"/>
</dbReference>
<keyword evidence="4" id="KW-1185">Reference proteome</keyword>
<dbReference type="GO" id="GO:0005737">
    <property type="term" value="C:cytoplasm"/>
    <property type="evidence" value="ECO:0007669"/>
    <property type="project" value="TreeGrafter"/>
</dbReference>
<dbReference type="PANTHER" id="PTHR43830">
    <property type="entry name" value="PROTEIN PSP1"/>
    <property type="match status" value="1"/>
</dbReference>
<sequence length="867" mass="94596">MNPVRKATPDSEAVGSSEDEKPWPSSMSFGRFPLKEGGVPGLPGGIWATRSGSFKLSDKAKMDVRANVRLGAVNHAHAGARATPSPSVSEGAGAGALPFAIPLQPVPKTGRSLSHSTGQREGGSRSSGQQLLQLQLQQQHAGATGHASLPLGLLAEEVDTESESEVGTRLTQTLSHPPMGTLMRTATLPPSFDHPRDSSDGSEYHGDLSAQPGLLRGHTFGAAFANISLDHSGRRARWQSSQGWDDVPNANESRRHSLADIPTRRGSLAAGEPSSLSRPFEHIPQESDEYQQHRTSDYQGYGLERETDHNMTRPTDSDTQFDIPAMYRVPHVALSPAERRDVEMSRDRQPSGPPAWGPGASRPRKQLYVVSFKCSRVEVFYLLDNTGLRIREGDLVIVEADRGQDLGTVQHAKVSPEAARLLKKKYGVEQYKWLMMYSVNKEGGINPNAQIQNDNGSPFTNAALNSDGPSAMQGVLPGGAYHSLKPKAIKRLASDHEIKMLAEKEGNEAKAKRTCQQKVQHLRLQMEILDAEWQWDFQKLIFYYYADHYINFKDLITELYRIYKTRIWMSAINPASFSQHATGQPPSGIGPGAVAPYNHYANNQGYTMAYGEDADPYGSQMPYQIPYETYTPNFPSIPGVPNSYAPSHYGGPTGTNYAFYGQAPLQAPAALAFSPSGNHHASADAALGNRTSQMKEQYRFSVNRSGNDEHLLAGISGLMSVPENGKIQAAPSEGPFSRGFPSIKGSTHLENITSSPSPKTSGRRQHLPPIGTRTRPVFGEDVFGTPTLTDQQAPNIDPVESRPTDRSRLIFGQQAPMNDSASPEVRIEGIAELGSSAKTDNEKAEEKANKADFMLRYLNDSHVAENP</sequence>
<reference evidence="3 4" key="1">
    <citation type="journal article" date="2012" name="PLoS Pathog.">
        <title>Diverse lifestyles and strategies of plant pathogenesis encoded in the genomes of eighteen Dothideomycetes fungi.</title>
        <authorList>
            <person name="Ohm R.A."/>
            <person name="Feau N."/>
            <person name="Henrissat B."/>
            <person name="Schoch C.L."/>
            <person name="Horwitz B.A."/>
            <person name="Barry K.W."/>
            <person name="Condon B.J."/>
            <person name="Copeland A.C."/>
            <person name="Dhillon B."/>
            <person name="Glaser F."/>
            <person name="Hesse C.N."/>
            <person name="Kosti I."/>
            <person name="LaButti K."/>
            <person name="Lindquist E.A."/>
            <person name="Lucas S."/>
            <person name="Salamov A.A."/>
            <person name="Bradshaw R.E."/>
            <person name="Ciuffetti L."/>
            <person name="Hamelin R.C."/>
            <person name="Kema G.H.J."/>
            <person name="Lawrence C."/>
            <person name="Scott J.A."/>
            <person name="Spatafora J.W."/>
            <person name="Turgeon B.G."/>
            <person name="de Wit P.J.G.M."/>
            <person name="Zhong S."/>
            <person name="Goodwin S.B."/>
            <person name="Grigoriev I.V."/>
        </authorList>
    </citation>
    <scope>NUCLEOTIDE SEQUENCE [LARGE SCALE GENOMIC DNA]</scope>
    <source>
        <strain evidence="3 4">SO2202</strain>
    </source>
</reference>
<feature type="region of interest" description="Disordered" evidence="1">
    <location>
        <begin position="1"/>
        <end position="44"/>
    </location>
</feature>
<organism evidence="3 4">
    <name type="scientific">Sphaerulina musiva (strain SO2202)</name>
    <name type="common">Poplar stem canker fungus</name>
    <name type="synonym">Septoria musiva</name>
    <dbReference type="NCBI Taxonomy" id="692275"/>
    <lineage>
        <taxon>Eukaryota</taxon>
        <taxon>Fungi</taxon>
        <taxon>Dikarya</taxon>
        <taxon>Ascomycota</taxon>
        <taxon>Pezizomycotina</taxon>
        <taxon>Dothideomycetes</taxon>
        <taxon>Dothideomycetidae</taxon>
        <taxon>Mycosphaerellales</taxon>
        <taxon>Mycosphaerellaceae</taxon>
        <taxon>Sphaerulina</taxon>
    </lineage>
</organism>
<protein>
    <submittedName>
        <fullName evidence="3">PSP1-domain-containing protein</fullName>
    </submittedName>
</protein>
<dbReference type="OMA" id="DERPWPS"/>
<dbReference type="eggNOG" id="KOG4679">
    <property type="taxonomic scope" value="Eukaryota"/>
</dbReference>
<feature type="region of interest" description="Disordered" evidence="1">
    <location>
        <begin position="162"/>
        <end position="181"/>
    </location>
</feature>
<evidence type="ECO:0000259" key="2">
    <source>
        <dbReference type="PROSITE" id="PS51411"/>
    </source>
</evidence>
<dbReference type="GeneID" id="27901923"/>
<feature type="compositionally biased region" description="Basic and acidic residues" evidence="1">
    <location>
        <begin position="279"/>
        <end position="294"/>
    </location>
</feature>
<feature type="region of interest" description="Disordered" evidence="1">
    <location>
        <begin position="104"/>
        <end position="129"/>
    </location>
</feature>
<proteinExistence type="predicted"/>
<dbReference type="AlphaFoldDB" id="M3D9J6"/>
<feature type="domain" description="PSP1 C-terminal" evidence="2">
    <location>
        <begin position="487"/>
        <end position="572"/>
    </location>
</feature>
<dbReference type="InterPro" id="IPR047767">
    <property type="entry name" value="PSP1-like"/>
</dbReference>
<dbReference type="EMBL" id="KB456262">
    <property type="protein sequence ID" value="EMF14544.1"/>
    <property type="molecule type" value="Genomic_DNA"/>
</dbReference>
<dbReference type="HOGENOM" id="CLU_332608_0_0_1"/>
<feature type="compositionally biased region" description="Polar residues" evidence="1">
    <location>
        <begin position="111"/>
        <end position="128"/>
    </location>
</feature>